<dbReference type="InterPro" id="IPR036318">
    <property type="entry name" value="FAD-bd_PCMH-like_sf"/>
</dbReference>
<dbReference type="InterPro" id="IPR016169">
    <property type="entry name" value="FAD-bd_PCMH_sub2"/>
</dbReference>
<evidence type="ECO:0000256" key="11">
    <source>
        <dbReference type="ARBA" id="ARBA00039003"/>
    </source>
</evidence>
<evidence type="ECO:0000313" key="17">
    <source>
        <dbReference type="Proteomes" id="UP001152320"/>
    </source>
</evidence>
<dbReference type="GO" id="GO:0006108">
    <property type="term" value="P:malate metabolic process"/>
    <property type="evidence" value="ECO:0007669"/>
    <property type="project" value="UniProtKB-ARBA"/>
</dbReference>
<keyword evidence="9" id="KW-0560">Oxidoreductase</keyword>
<evidence type="ECO:0000256" key="6">
    <source>
        <dbReference type="ARBA" id="ARBA00022827"/>
    </source>
</evidence>
<dbReference type="InterPro" id="IPR004113">
    <property type="entry name" value="FAD-bd_oxidored_4_C"/>
</dbReference>
<comment type="cofactor">
    <cofactor evidence="1">
        <name>FAD</name>
        <dbReference type="ChEBI" id="CHEBI:57692"/>
    </cofactor>
</comment>
<evidence type="ECO:0000256" key="9">
    <source>
        <dbReference type="ARBA" id="ARBA00023002"/>
    </source>
</evidence>
<dbReference type="InterPro" id="IPR016166">
    <property type="entry name" value="FAD-bd_PCMH"/>
</dbReference>
<reference evidence="16" key="1">
    <citation type="submission" date="2021-10" db="EMBL/GenBank/DDBJ databases">
        <title>Tropical sea cucumber genome reveals ecological adaptation and Cuvierian tubules defense mechanism.</title>
        <authorList>
            <person name="Chen T."/>
        </authorList>
    </citation>
    <scope>NUCLEOTIDE SEQUENCE</scope>
    <source>
        <strain evidence="16">Nanhai2018</strain>
        <tissue evidence="16">Muscle</tissue>
    </source>
</reference>
<keyword evidence="17" id="KW-1185">Reference proteome</keyword>
<dbReference type="GO" id="GO:0046872">
    <property type="term" value="F:metal ion binding"/>
    <property type="evidence" value="ECO:0007669"/>
    <property type="project" value="UniProtKB-KW"/>
</dbReference>
<comment type="subcellular location">
    <subcellularLocation>
        <location evidence="2">Mitochondrion</location>
    </subcellularLocation>
</comment>
<evidence type="ECO:0000256" key="14">
    <source>
        <dbReference type="ARBA" id="ARBA00049267"/>
    </source>
</evidence>
<keyword evidence="5" id="KW-0479">Metal-binding</keyword>
<keyword evidence="10" id="KW-0496">Mitochondrion</keyword>
<evidence type="ECO:0000256" key="5">
    <source>
        <dbReference type="ARBA" id="ARBA00022723"/>
    </source>
</evidence>
<dbReference type="FunFam" id="3.30.465.10:FF:000053">
    <property type="entry name" value="D-lactate dehydrogenase (Cytochrome), putative"/>
    <property type="match status" value="1"/>
</dbReference>
<dbReference type="InterPro" id="IPR051264">
    <property type="entry name" value="FAD-oxidored/transferase_4"/>
</dbReference>
<gene>
    <name evidence="16" type="ORF">HOLleu_38377</name>
</gene>
<dbReference type="SUPFAM" id="SSF55103">
    <property type="entry name" value="FAD-linked oxidases, C-terminal domain"/>
    <property type="match status" value="1"/>
</dbReference>
<dbReference type="GO" id="GO:0071949">
    <property type="term" value="F:FAD binding"/>
    <property type="evidence" value="ECO:0007669"/>
    <property type="project" value="InterPro"/>
</dbReference>
<feature type="domain" description="FAD-binding PCMH-type" evidence="15">
    <location>
        <begin position="145"/>
        <end position="325"/>
    </location>
</feature>
<dbReference type="Pfam" id="PF02913">
    <property type="entry name" value="FAD-oxidase_C"/>
    <property type="match status" value="1"/>
</dbReference>
<sequence>MTAIARNVLLRYQQSFSVQSGCFLQAHVLSLCTPGSLYWRHRPLPIIICQKFASLSYGTSPLNVFTLTIKRVKSYRTHIMIRSLSSSRALQGEVPLTSDQYPSIKRGRFSQVCPDDVAFFESVLPGRVVTGSDDLEAANTDWLRMCRGQSKVLLRPQATDEVSTILKYCNEHNLAVVPQGGNTGLVGGSVPVFDEIIISTSLMNQVIEFNSLSGILTCQAGCILENLELFVQEEGFTMPLDLGAKGSCHIGGNVATSAGGIRFLRYGSLHGNTLGVEAVLADGEIFDGLSSLRKDNTGYDLKQLLIGSEGTLGIITAVCILCPPKPRSVNLALLGCRSFQAVLDTYKFSKEKLGEILSAFELIDCESMKIQETYGGHVNPLQGETLPFYVVVETSGSNKDHDELKMSSFLEEVMGKGYVVDGTIASESFQFKNMWSLREGIAASLMKAGVVYKYDLSFSIEGFYELVDVMREKLKGDALHVCGYGHLGDGNLHLNIVGPTLSKEFLSLIEPFVFEWTSDRGGSVSAEHGIGFKKRDAIQFSKTEKQIGIMQQVKSIFDPKGILNPYKTIPSGS</sequence>
<comment type="caution">
    <text evidence="16">The sequence shown here is derived from an EMBL/GenBank/DDBJ whole genome shotgun (WGS) entry which is preliminary data.</text>
</comment>
<evidence type="ECO:0000256" key="8">
    <source>
        <dbReference type="ARBA" id="ARBA00022946"/>
    </source>
</evidence>
<evidence type="ECO:0000256" key="13">
    <source>
        <dbReference type="ARBA" id="ARBA00045410"/>
    </source>
</evidence>
<dbReference type="PANTHER" id="PTHR43716">
    <property type="entry name" value="D-2-HYDROXYGLUTARATE DEHYDROGENASE, MITOCHONDRIAL"/>
    <property type="match status" value="1"/>
</dbReference>
<dbReference type="SUPFAM" id="SSF56176">
    <property type="entry name" value="FAD-binding/transporter-associated domain-like"/>
    <property type="match status" value="1"/>
</dbReference>
<dbReference type="GO" id="GO:0005739">
    <property type="term" value="C:mitochondrion"/>
    <property type="evidence" value="ECO:0007669"/>
    <property type="project" value="UniProtKB-SubCell"/>
</dbReference>
<evidence type="ECO:0000256" key="10">
    <source>
        <dbReference type="ARBA" id="ARBA00023128"/>
    </source>
</evidence>
<evidence type="ECO:0000256" key="2">
    <source>
        <dbReference type="ARBA" id="ARBA00004173"/>
    </source>
</evidence>
<name>A0A9Q0YFY2_HOLLE</name>
<proteinExistence type="inferred from homology"/>
<evidence type="ECO:0000256" key="4">
    <source>
        <dbReference type="ARBA" id="ARBA00022630"/>
    </source>
</evidence>
<keyword evidence="7" id="KW-0862">Zinc</keyword>
<comment type="catalytic activity">
    <reaction evidence="14">
        <text>(R)-malate + A = oxaloacetate + AH2</text>
        <dbReference type="Rhea" id="RHEA:67460"/>
        <dbReference type="ChEBI" id="CHEBI:13193"/>
        <dbReference type="ChEBI" id="CHEBI:15588"/>
        <dbReference type="ChEBI" id="CHEBI:16452"/>
        <dbReference type="ChEBI" id="CHEBI:17499"/>
    </reaction>
    <physiologicalReaction direction="left-to-right" evidence="14">
        <dbReference type="Rhea" id="RHEA:67461"/>
    </physiologicalReaction>
</comment>
<dbReference type="OrthoDB" id="5332616at2759"/>
<comment type="similarity">
    <text evidence="3">Belongs to the FAD-binding oxidoreductase/transferase type 4 family.</text>
</comment>
<dbReference type="FunFam" id="3.30.70.2740:FF:000002">
    <property type="entry name" value="D-2-hydroxyglutarate dehydrogenase mitochondrial"/>
    <property type="match status" value="1"/>
</dbReference>
<evidence type="ECO:0000256" key="7">
    <source>
        <dbReference type="ARBA" id="ARBA00022833"/>
    </source>
</evidence>
<organism evidence="16 17">
    <name type="scientific">Holothuria leucospilota</name>
    <name type="common">Black long sea cucumber</name>
    <name type="synonym">Mertensiothuria leucospilota</name>
    <dbReference type="NCBI Taxonomy" id="206669"/>
    <lineage>
        <taxon>Eukaryota</taxon>
        <taxon>Metazoa</taxon>
        <taxon>Echinodermata</taxon>
        <taxon>Eleutherozoa</taxon>
        <taxon>Echinozoa</taxon>
        <taxon>Holothuroidea</taxon>
        <taxon>Aspidochirotacea</taxon>
        <taxon>Aspidochirotida</taxon>
        <taxon>Holothuriidae</taxon>
        <taxon>Holothuria</taxon>
    </lineage>
</organism>
<dbReference type="FunFam" id="3.30.43.10:FF:000002">
    <property type="entry name" value="D-2-hydroxyglutarate dehydrogenase, mitochondrial"/>
    <property type="match status" value="1"/>
</dbReference>
<keyword evidence="6" id="KW-0274">FAD</keyword>
<dbReference type="EC" id="1.1.99.39" evidence="11"/>
<dbReference type="Pfam" id="PF01565">
    <property type="entry name" value="FAD_binding_4"/>
    <property type="match status" value="1"/>
</dbReference>
<dbReference type="Proteomes" id="UP001152320">
    <property type="component" value="Chromosome 21"/>
</dbReference>
<dbReference type="EMBL" id="JAIZAY010000021">
    <property type="protein sequence ID" value="KAJ8021234.1"/>
    <property type="molecule type" value="Genomic_DNA"/>
</dbReference>
<protein>
    <recommendedName>
        <fullName evidence="12">D-2-hydroxyglutarate dehydrogenase, mitochondrial</fullName>
        <ecNumber evidence="11">1.1.99.39</ecNumber>
    </recommendedName>
</protein>
<keyword evidence="4" id="KW-0285">Flavoprotein</keyword>
<dbReference type="PANTHER" id="PTHR43716:SF1">
    <property type="entry name" value="D-2-HYDROXYGLUTARATE DEHYDROGENASE, MITOCHONDRIAL"/>
    <property type="match status" value="1"/>
</dbReference>
<evidence type="ECO:0000256" key="12">
    <source>
        <dbReference type="ARBA" id="ARBA00039639"/>
    </source>
</evidence>
<dbReference type="InterPro" id="IPR016164">
    <property type="entry name" value="FAD-linked_Oxase-like_C"/>
</dbReference>
<evidence type="ECO:0000313" key="16">
    <source>
        <dbReference type="EMBL" id="KAJ8021234.1"/>
    </source>
</evidence>
<evidence type="ECO:0000256" key="1">
    <source>
        <dbReference type="ARBA" id="ARBA00001974"/>
    </source>
</evidence>
<comment type="function">
    <text evidence="13">Catalyzes the oxidation of D-2-hydroxyglutarate (D-2-HG) to alpha-ketoglutarate. Also catalyzes the oxidation of other D-2-hydroxyacids, such as D-malate (D-MAL) and D-lactate (D-LAC). Exhibits high activities towards D-2-HG and D-MAL but a very weak activity towards D-LAC.</text>
</comment>
<dbReference type="InterPro" id="IPR006094">
    <property type="entry name" value="Oxid_FAD_bind_N"/>
</dbReference>
<keyword evidence="8" id="KW-0809">Transit peptide</keyword>
<dbReference type="InterPro" id="IPR016167">
    <property type="entry name" value="FAD-bd_PCMH_sub1"/>
</dbReference>
<dbReference type="FunFam" id="3.30.70.2190:FF:000001">
    <property type="entry name" value="D-2-hydroxyglutarate dehydrogenase mitochondrial"/>
    <property type="match status" value="1"/>
</dbReference>
<accession>A0A9Q0YFY2</accession>
<evidence type="ECO:0000259" key="15">
    <source>
        <dbReference type="PROSITE" id="PS51387"/>
    </source>
</evidence>
<dbReference type="Gene3D" id="3.30.70.2740">
    <property type="match status" value="1"/>
</dbReference>
<dbReference type="Gene3D" id="3.30.43.10">
    <property type="entry name" value="Uridine Diphospho-n-acetylenolpyruvylglucosamine Reductase, domain 2"/>
    <property type="match status" value="1"/>
</dbReference>
<evidence type="ECO:0000256" key="3">
    <source>
        <dbReference type="ARBA" id="ARBA00008000"/>
    </source>
</evidence>
<dbReference type="InterPro" id="IPR016171">
    <property type="entry name" value="Vanillyl_alc_oxidase_C-sub2"/>
</dbReference>
<dbReference type="Gene3D" id="3.30.465.10">
    <property type="match status" value="1"/>
</dbReference>
<dbReference type="FunFam" id="1.10.45.10:FF:000001">
    <property type="entry name" value="D-lactate dehydrogenase mitochondrial"/>
    <property type="match status" value="1"/>
</dbReference>
<dbReference type="AlphaFoldDB" id="A0A9Q0YFY2"/>
<dbReference type="GO" id="GO:0051990">
    <property type="term" value="F:(R)-2-hydroxyglutarate dehydrogenase activity"/>
    <property type="evidence" value="ECO:0007669"/>
    <property type="project" value="UniProtKB-EC"/>
</dbReference>
<dbReference type="Gene3D" id="3.30.70.2190">
    <property type="match status" value="1"/>
</dbReference>
<dbReference type="Gene3D" id="1.10.45.10">
    <property type="entry name" value="Vanillyl-alcohol Oxidase, Chain A, domain 4"/>
    <property type="match status" value="1"/>
</dbReference>
<dbReference type="PROSITE" id="PS51387">
    <property type="entry name" value="FAD_PCMH"/>
    <property type="match status" value="1"/>
</dbReference>